<evidence type="ECO:0000256" key="7">
    <source>
        <dbReference type="ARBA" id="ARBA00022840"/>
    </source>
</evidence>
<organism evidence="14 15">
    <name type="scientific">Propionibacterium acidifaciens F0233</name>
    <dbReference type="NCBI Taxonomy" id="553198"/>
    <lineage>
        <taxon>Bacteria</taxon>
        <taxon>Bacillati</taxon>
        <taxon>Actinomycetota</taxon>
        <taxon>Actinomycetes</taxon>
        <taxon>Propionibacteriales</taxon>
        <taxon>Propionibacteriaceae</taxon>
        <taxon>Propionibacterium</taxon>
    </lineage>
</organism>
<dbReference type="GeneID" id="95359462"/>
<dbReference type="SMART" id="SM00382">
    <property type="entry name" value="AAA"/>
    <property type="match status" value="1"/>
</dbReference>
<gene>
    <name evidence="14" type="ORF">HMPREF0682_2411</name>
</gene>
<evidence type="ECO:0000256" key="6">
    <source>
        <dbReference type="ARBA" id="ARBA00022741"/>
    </source>
</evidence>
<feature type="transmembrane region" description="Helical" evidence="11">
    <location>
        <begin position="168"/>
        <end position="188"/>
    </location>
</feature>
<feature type="transmembrane region" description="Helical" evidence="11">
    <location>
        <begin position="139"/>
        <end position="162"/>
    </location>
</feature>
<proteinExistence type="inferred from homology"/>
<evidence type="ECO:0000256" key="1">
    <source>
        <dbReference type="ARBA" id="ARBA00004429"/>
    </source>
</evidence>
<dbReference type="PROSITE" id="PS50893">
    <property type="entry name" value="ABC_TRANSPORTER_2"/>
    <property type="match status" value="1"/>
</dbReference>
<keyword evidence="3" id="KW-1003">Cell membrane</keyword>
<dbReference type="EMBL" id="ACVN02000185">
    <property type="protein sequence ID" value="ERK55445.1"/>
    <property type="molecule type" value="Genomic_DNA"/>
</dbReference>
<accession>U2PY66</accession>
<dbReference type="InterPro" id="IPR039421">
    <property type="entry name" value="Type_1_exporter"/>
</dbReference>
<dbReference type="PANTHER" id="PTHR24221">
    <property type="entry name" value="ATP-BINDING CASSETTE SUB-FAMILY B"/>
    <property type="match status" value="1"/>
</dbReference>
<evidence type="ECO:0000256" key="9">
    <source>
        <dbReference type="ARBA" id="ARBA00023136"/>
    </source>
</evidence>
<keyword evidence="4" id="KW-0997">Cell inner membrane</keyword>
<dbReference type="GO" id="GO:0005886">
    <property type="term" value="C:plasma membrane"/>
    <property type="evidence" value="ECO:0007669"/>
    <property type="project" value="UniProtKB-SubCell"/>
</dbReference>
<dbReference type="Gene3D" id="3.40.50.300">
    <property type="entry name" value="P-loop containing nucleotide triphosphate hydrolases"/>
    <property type="match status" value="1"/>
</dbReference>
<dbReference type="InterPro" id="IPR003593">
    <property type="entry name" value="AAA+_ATPase"/>
</dbReference>
<keyword evidence="9 11" id="KW-0472">Membrane</keyword>
<dbReference type="AlphaFoldDB" id="U2PY66"/>
<name>U2PY66_9ACTN</name>
<dbReference type="PROSITE" id="PS50929">
    <property type="entry name" value="ABC_TM1F"/>
    <property type="match status" value="1"/>
</dbReference>
<dbReference type="InterPro" id="IPR003439">
    <property type="entry name" value="ABC_transporter-like_ATP-bd"/>
</dbReference>
<feature type="transmembrane region" description="Helical" evidence="11">
    <location>
        <begin position="276"/>
        <end position="298"/>
    </location>
</feature>
<reference evidence="14" key="1">
    <citation type="submission" date="2013-08" db="EMBL/GenBank/DDBJ databases">
        <authorList>
            <person name="Durkin A.S."/>
            <person name="Haft D.R."/>
            <person name="McCorrison J."/>
            <person name="Torralba M."/>
            <person name="Gillis M."/>
            <person name="Haft D.H."/>
            <person name="Methe B."/>
            <person name="Sutton G."/>
            <person name="Nelson K.E."/>
        </authorList>
    </citation>
    <scope>NUCLEOTIDE SEQUENCE [LARGE SCALE GENOMIC DNA]</scope>
    <source>
        <strain evidence="14">F0233</strain>
    </source>
</reference>
<comment type="subcellular location">
    <subcellularLocation>
        <location evidence="1">Cell inner membrane</location>
        <topology evidence="1">Multi-pass membrane protein</topology>
    </subcellularLocation>
</comment>
<feature type="transmembrane region" description="Helical" evidence="11">
    <location>
        <begin position="246"/>
        <end position="264"/>
    </location>
</feature>
<dbReference type="InterPro" id="IPR036640">
    <property type="entry name" value="ABC1_TM_sf"/>
</dbReference>
<evidence type="ECO:0000256" key="5">
    <source>
        <dbReference type="ARBA" id="ARBA00022692"/>
    </source>
</evidence>
<dbReference type="Pfam" id="PF00005">
    <property type="entry name" value="ABC_tran"/>
    <property type="match status" value="1"/>
</dbReference>
<keyword evidence="6" id="KW-0547">Nucleotide-binding</keyword>
<dbReference type="RefSeq" id="WP_021797594.1">
    <property type="nucleotide sequence ID" value="NZ_ACVN02000185.1"/>
</dbReference>
<comment type="caution">
    <text evidence="14">The sequence shown here is derived from an EMBL/GenBank/DDBJ whole genome shotgun (WGS) entry which is preliminary data.</text>
</comment>
<dbReference type="GO" id="GO:0005524">
    <property type="term" value="F:ATP binding"/>
    <property type="evidence" value="ECO:0007669"/>
    <property type="project" value="UniProtKB-KW"/>
</dbReference>
<dbReference type="PROSITE" id="PS00211">
    <property type="entry name" value="ABC_TRANSPORTER_1"/>
    <property type="match status" value="1"/>
</dbReference>
<evidence type="ECO:0000256" key="2">
    <source>
        <dbReference type="ARBA" id="ARBA00022448"/>
    </source>
</evidence>
<dbReference type="OrthoDB" id="9806127at2"/>
<protein>
    <submittedName>
        <fullName evidence="14">ABC transporter, ATP-binding protein</fullName>
    </submittedName>
</protein>
<dbReference type="SUPFAM" id="SSF52540">
    <property type="entry name" value="P-loop containing nucleoside triphosphate hydrolases"/>
    <property type="match status" value="1"/>
</dbReference>
<evidence type="ECO:0000259" key="13">
    <source>
        <dbReference type="PROSITE" id="PS50929"/>
    </source>
</evidence>
<evidence type="ECO:0000256" key="11">
    <source>
        <dbReference type="SAM" id="Phobius"/>
    </source>
</evidence>
<evidence type="ECO:0000256" key="3">
    <source>
        <dbReference type="ARBA" id="ARBA00022475"/>
    </source>
</evidence>
<keyword evidence="5 11" id="KW-0812">Transmembrane</keyword>
<keyword evidence="8 11" id="KW-1133">Transmembrane helix</keyword>
<keyword evidence="2" id="KW-0813">Transport</keyword>
<keyword evidence="15" id="KW-1185">Reference proteome</keyword>
<evidence type="ECO:0000259" key="12">
    <source>
        <dbReference type="PROSITE" id="PS50893"/>
    </source>
</evidence>
<evidence type="ECO:0000256" key="8">
    <source>
        <dbReference type="ARBA" id="ARBA00022989"/>
    </source>
</evidence>
<dbReference type="Gene3D" id="1.20.1560.10">
    <property type="entry name" value="ABC transporter type 1, transmembrane domain"/>
    <property type="match status" value="1"/>
</dbReference>
<feature type="domain" description="ABC transmembrane type-1" evidence="13">
    <location>
        <begin position="29"/>
        <end position="317"/>
    </location>
</feature>
<dbReference type="PANTHER" id="PTHR24221:SF654">
    <property type="entry name" value="ATP-BINDING CASSETTE SUB-FAMILY B MEMBER 6"/>
    <property type="match status" value="1"/>
</dbReference>
<dbReference type="GO" id="GO:0140359">
    <property type="term" value="F:ABC-type transporter activity"/>
    <property type="evidence" value="ECO:0007669"/>
    <property type="project" value="InterPro"/>
</dbReference>
<evidence type="ECO:0000313" key="14">
    <source>
        <dbReference type="EMBL" id="ERK55445.1"/>
    </source>
</evidence>
<evidence type="ECO:0000256" key="10">
    <source>
        <dbReference type="ARBA" id="ARBA00023455"/>
    </source>
</evidence>
<dbReference type="InterPro" id="IPR017871">
    <property type="entry name" value="ABC_transporter-like_CS"/>
</dbReference>
<dbReference type="FunFam" id="3.40.50.300:FF:000221">
    <property type="entry name" value="Multidrug ABC transporter ATP-binding protein"/>
    <property type="match status" value="1"/>
</dbReference>
<dbReference type="SUPFAM" id="SSF90123">
    <property type="entry name" value="ABC transporter transmembrane region"/>
    <property type="match status" value="1"/>
</dbReference>
<sequence length="592" mass="62803">MSAQPAPDAGQPPPRNIWELTASAHRSMLLGGLVAFVGSALKIVPYVGLVEIARGLLSGAPAARLWGWVIAAVIAMMVHGVAYTGAVGANHRTEAGLRYQLRRRLVDKLKRVPLGWFNDRSSGVVRKAITSDTSSVHSLVAHLSGDLANTLGVVVVGFGYLLWLDARFAGALIAGWVLLLALCMLPSLRAMGRRFEDYSAAERELAAVTVEMVDGIKEVKNFGMTATVFGRFDAARKRHADVSMEWMNAAGIGMAIVGAAMQPATTLALTAGTGYWFVRMGWAQPLTVLAFALVWVGIPEGLQALVQIFQQVYAATQAARSTLDVLSTGELPEPDAPAEFTADRSLIELKNVSFSYEPGTPVIEDVSLTCRPGTVTALVGPSGGGKSTLAKLIARFWDVDSGSISVGGVDVRAQTNQQLMSSMSLVFQEVMTATDTVAGNIALGRPDATRDEIVAAARAARIHERIMTLPEGYDTTLGENAGFLSGGEAQRLTIARAFLAAPPILILDEATAQADAHSELEIQRAITGLAQGRTVVMIAHRLSTIRSADQIAVVDDGRITETGTHDELLAVGGQYAALWAAQNQTMAGVHDA</sequence>
<dbReference type="Pfam" id="PF00664">
    <property type="entry name" value="ABC_membrane"/>
    <property type="match status" value="1"/>
</dbReference>
<feature type="domain" description="ABC transporter" evidence="12">
    <location>
        <begin position="347"/>
        <end position="581"/>
    </location>
</feature>
<feature type="transmembrane region" description="Helical" evidence="11">
    <location>
        <begin position="28"/>
        <end position="48"/>
    </location>
</feature>
<dbReference type="GO" id="GO:0016887">
    <property type="term" value="F:ATP hydrolysis activity"/>
    <property type="evidence" value="ECO:0007669"/>
    <property type="project" value="InterPro"/>
</dbReference>
<comment type="similarity">
    <text evidence="10">Belongs to the ABC transporter superfamily. Siderophore-Fe(3+) uptake transporter (SIUT) (TC 3.A.1.21) family.</text>
</comment>
<dbReference type="InterPro" id="IPR027417">
    <property type="entry name" value="P-loop_NTPase"/>
</dbReference>
<evidence type="ECO:0000256" key="4">
    <source>
        <dbReference type="ARBA" id="ARBA00022519"/>
    </source>
</evidence>
<feature type="transmembrane region" description="Helical" evidence="11">
    <location>
        <begin position="68"/>
        <end position="89"/>
    </location>
</feature>
<evidence type="ECO:0000313" key="15">
    <source>
        <dbReference type="Proteomes" id="UP000017052"/>
    </source>
</evidence>
<keyword evidence="7 14" id="KW-0067">ATP-binding</keyword>
<dbReference type="GO" id="GO:0034040">
    <property type="term" value="F:ATPase-coupled lipid transmembrane transporter activity"/>
    <property type="evidence" value="ECO:0007669"/>
    <property type="project" value="TreeGrafter"/>
</dbReference>
<dbReference type="Proteomes" id="UP000017052">
    <property type="component" value="Unassembled WGS sequence"/>
</dbReference>
<dbReference type="InterPro" id="IPR011527">
    <property type="entry name" value="ABC1_TM_dom"/>
</dbReference>